<sequence length="117" mass="12877">MKHPSASAGDNFSFQETATHFPCPICSLGFLSSSDFKRHPAGLERSPTAQLAHLITAIGRKCRDCATQLNNRHRCRVHLAECNVEKLASKPQSQYNWSKLVDTTVMSVASALSCMVK</sequence>
<proteinExistence type="predicted"/>
<dbReference type="OrthoDB" id="6266907at2759"/>
<reference evidence="1" key="1">
    <citation type="submission" date="2019-05" db="EMBL/GenBank/DDBJ databases">
        <title>Annotation for the trematode Paragonimus heterotremus.</title>
        <authorList>
            <person name="Choi Y.-J."/>
        </authorList>
    </citation>
    <scope>NUCLEOTIDE SEQUENCE</scope>
    <source>
        <strain evidence="1">LC</strain>
    </source>
</reference>
<name>A0A8J4TA71_9TREM</name>
<dbReference type="Proteomes" id="UP000748531">
    <property type="component" value="Unassembled WGS sequence"/>
</dbReference>
<accession>A0A8J4TA71</accession>
<evidence type="ECO:0000313" key="1">
    <source>
        <dbReference type="EMBL" id="KAF5402718.1"/>
    </source>
</evidence>
<evidence type="ECO:0000313" key="2">
    <source>
        <dbReference type="Proteomes" id="UP000748531"/>
    </source>
</evidence>
<keyword evidence="2" id="KW-1185">Reference proteome</keyword>
<gene>
    <name evidence="1" type="ORF">PHET_04030</name>
</gene>
<protein>
    <submittedName>
        <fullName evidence="1">Uncharacterized protein</fullName>
    </submittedName>
</protein>
<comment type="caution">
    <text evidence="1">The sequence shown here is derived from an EMBL/GenBank/DDBJ whole genome shotgun (WGS) entry which is preliminary data.</text>
</comment>
<dbReference type="EMBL" id="LUCH01001643">
    <property type="protein sequence ID" value="KAF5402718.1"/>
    <property type="molecule type" value="Genomic_DNA"/>
</dbReference>
<organism evidence="1 2">
    <name type="scientific">Paragonimus heterotremus</name>
    <dbReference type="NCBI Taxonomy" id="100268"/>
    <lineage>
        <taxon>Eukaryota</taxon>
        <taxon>Metazoa</taxon>
        <taxon>Spiralia</taxon>
        <taxon>Lophotrochozoa</taxon>
        <taxon>Platyhelminthes</taxon>
        <taxon>Trematoda</taxon>
        <taxon>Digenea</taxon>
        <taxon>Plagiorchiida</taxon>
        <taxon>Troglotremata</taxon>
        <taxon>Troglotrematidae</taxon>
        <taxon>Paragonimus</taxon>
    </lineage>
</organism>
<dbReference type="AlphaFoldDB" id="A0A8J4TA71"/>